<dbReference type="EMBL" id="AQPN01000085">
    <property type="protein sequence ID" value="EOR94450.1"/>
    <property type="molecule type" value="Genomic_DNA"/>
</dbReference>
<evidence type="ECO:0000256" key="1">
    <source>
        <dbReference type="ARBA" id="ARBA00022729"/>
    </source>
</evidence>
<dbReference type="PANTHER" id="PTHR43405">
    <property type="entry name" value="GLYCOSYL HYDROLASE DIGH"/>
    <property type="match status" value="1"/>
</dbReference>
<evidence type="ECO:0000256" key="2">
    <source>
        <dbReference type="SAM" id="SignalP"/>
    </source>
</evidence>
<reference evidence="4 5" key="1">
    <citation type="journal article" date="2013" name="Genome Announc.">
        <title>Draft Genome Sequence of Arcticibacter svalbardensis Strain MN12-7T, a Member of the Family Sphingobacteriaceae Isolated from an Arctic Soil Sample.</title>
        <authorList>
            <person name="Shivaji S."/>
            <person name="Ara S."/>
            <person name="Prasad S."/>
            <person name="Manasa B.P."/>
            <person name="Begum Z."/>
            <person name="Singh A."/>
            <person name="Kumar Pinnaka A."/>
        </authorList>
    </citation>
    <scope>NUCLEOTIDE SEQUENCE [LARGE SCALE GENOMIC DNA]</scope>
    <source>
        <strain evidence="4 5">MN12-7</strain>
    </source>
</reference>
<evidence type="ECO:0000313" key="5">
    <source>
        <dbReference type="Proteomes" id="UP000014174"/>
    </source>
</evidence>
<dbReference type="SUPFAM" id="SSF49265">
    <property type="entry name" value="Fibronectin type III"/>
    <property type="match status" value="1"/>
</dbReference>
<comment type="caution">
    <text evidence="4">The sequence shown here is derived from an EMBL/GenBank/DDBJ whole genome shotgun (WGS) entry which is preliminary data.</text>
</comment>
<evidence type="ECO:0000259" key="3">
    <source>
        <dbReference type="PROSITE" id="PS50853"/>
    </source>
</evidence>
<accession>R9GSB1</accession>
<protein>
    <submittedName>
        <fullName evidence="4">Putative glycoside hydrolase</fullName>
    </submittedName>
</protein>
<dbReference type="OrthoDB" id="9773203at2"/>
<dbReference type="RefSeq" id="WP_016195670.1">
    <property type="nucleotide sequence ID" value="NZ_AQPN01000085.1"/>
</dbReference>
<dbReference type="InterPro" id="IPR036116">
    <property type="entry name" value="FN3_sf"/>
</dbReference>
<keyword evidence="1 2" id="KW-0732">Signal</keyword>
<dbReference type="GO" id="GO:0016787">
    <property type="term" value="F:hydrolase activity"/>
    <property type="evidence" value="ECO:0007669"/>
    <property type="project" value="UniProtKB-KW"/>
</dbReference>
<dbReference type="SUPFAM" id="SSF51445">
    <property type="entry name" value="(Trans)glycosidases"/>
    <property type="match status" value="1"/>
</dbReference>
<dbReference type="AlphaFoldDB" id="R9GSB1"/>
<feature type="domain" description="Fibronectin type-III" evidence="3">
    <location>
        <begin position="411"/>
        <end position="514"/>
    </location>
</feature>
<evidence type="ECO:0000313" key="4">
    <source>
        <dbReference type="EMBL" id="EOR94450.1"/>
    </source>
</evidence>
<dbReference type="Pfam" id="PF02638">
    <property type="entry name" value="GHL10"/>
    <property type="match status" value="1"/>
</dbReference>
<dbReference type="STRING" id="1150600.ADIARSV_2439"/>
<dbReference type="PATRIC" id="fig|1150600.3.peg.2413"/>
<dbReference type="InterPro" id="IPR003961">
    <property type="entry name" value="FN3_dom"/>
</dbReference>
<keyword evidence="4" id="KW-0378">Hydrolase</keyword>
<dbReference type="eggNOG" id="COG1649">
    <property type="taxonomic scope" value="Bacteria"/>
</dbReference>
<feature type="chain" id="PRO_5004472077" evidence="2">
    <location>
        <begin position="23"/>
        <end position="519"/>
    </location>
</feature>
<dbReference type="PROSITE" id="PS50853">
    <property type="entry name" value="FN3"/>
    <property type="match status" value="1"/>
</dbReference>
<sequence>MKILNQFTILLFLICSISSAFAQINDAQAHPKREFRGVWVATVANIDWPSKPGLSTENQKNELLRILDEHQKSGINAIILQVRPAADAFYGNGTEPWSRFLSGKQGQSPFPFYDPLTFAIEEAHKRGMELHAWFNPYRASTTLANSEISLNHITRQNPSWFFNYGGKKLFNPGIPEVRKYIVQTIMNVVRKYDIDGVHFDDYFYPYPEKGQFINDSKEFAAYGKEFNNISDWRRHNVDTLIQTLSDSIHMAKKYVKFGISPFGIWRNKSQDSTGSESNGLDSYGSLYGDSKKWIEKGWIDYINPQIYFPFHNRSAAFEKLTDWWSDNAFGRHVYIGQAAYRAIERRPGWSSKSQIPDQIRYLRNNNRIQGSVYFSSKSLTGNYAGLQDSLRQNFYSRPSLPPQMLWRDDTPPQVPINLVALQSDNKVLLNWNEPIRARDGETAYGYVIYRFNASEQINIQNAANIIKISFENKTTFIDTDSVPGSYYYVVTAIDRMKNESAASNNVMISVTLPVYKAAK</sequence>
<name>R9GSB1_9SPHI</name>
<dbReference type="InterPro" id="IPR013783">
    <property type="entry name" value="Ig-like_fold"/>
</dbReference>
<dbReference type="Gene3D" id="2.60.40.10">
    <property type="entry name" value="Immunoglobulins"/>
    <property type="match status" value="1"/>
</dbReference>
<organism evidence="4 5">
    <name type="scientific">Arcticibacter svalbardensis MN12-7</name>
    <dbReference type="NCBI Taxonomy" id="1150600"/>
    <lineage>
        <taxon>Bacteria</taxon>
        <taxon>Pseudomonadati</taxon>
        <taxon>Bacteroidota</taxon>
        <taxon>Sphingobacteriia</taxon>
        <taxon>Sphingobacteriales</taxon>
        <taxon>Sphingobacteriaceae</taxon>
        <taxon>Arcticibacter</taxon>
    </lineage>
</organism>
<dbReference type="InterPro" id="IPR003790">
    <property type="entry name" value="GHL10"/>
</dbReference>
<feature type="signal peptide" evidence="2">
    <location>
        <begin position="1"/>
        <end position="22"/>
    </location>
</feature>
<keyword evidence="5" id="KW-1185">Reference proteome</keyword>
<dbReference type="InterPro" id="IPR052177">
    <property type="entry name" value="Divisome_Glycosyl_Hydrolase"/>
</dbReference>
<dbReference type="Gene3D" id="3.20.20.80">
    <property type="entry name" value="Glycosidases"/>
    <property type="match status" value="1"/>
</dbReference>
<dbReference type="InterPro" id="IPR017853">
    <property type="entry name" value="GH"/>
</dbReference>
<proteinExistence type="predicted"/>
<gene>
    <name evidence="4" type="ORF">ADIARSV_2439</name>
</gene>
<dbReference type="Proteomes" id="UP000014174">
    <property type="component" value="Unassembled WGS sequence"/>
</dbReference>
<dbReference type="PANTHER" id="PTHR43405:SF1">
    <property type="entry name" value="GLYCOSYL HYDROLASE DIGH"/>
    <property type="match status" value="1"/>
</dbReference>